<sequence>MKSICVPRSQDSMLVSSIEFFSFAVVSINIYRLVLAALMVFLFLSMPVSTYAGCISHLCNCDKGTAGLDGFIASSELASEGRYVEDLKMMLDAGGIQNKIEWKEEWGAGRKLKKVGRAAFLCGVGSVAVVAGSINLLVIHLEDGACGNLFNDPMMSAMKIGAMFGTAPLTYAALLELESYVWKMAAAIVEAKKKFGGSQCCKIVFASKAPTDAELAETSQKIAGDGKKGTFDEESIKYQKSSWKSCAKGTAKGFGMLAVISLIAAFSHNYALNDSFSAELAGLCLSGGSIIGGYIGRWFNYTCTFSTGVLCGSTFYNIFRDRFSLKDGHQQHVFNVANDIGNGMASRDGITCVREVQANEMDAVKFRALMDANGLAGFSDAMEVLDALRLRSDKAEYIRRNGGSVNKENIDLRCDEGYFQLAKNIGNLLLVATAATIGGWTMRGTFAAQSILEQAKGFGISVADGVVTYLAPAAASSKMAYDAANASSGMMSGGSAMMNASSAMMNASSAMMNASNTMASVCNVANITDGAVLAIPTQTLAEMAARTSIATFSSLAQGVGLAIVIVSNGTKFVSFLNKMRAAEYRAAWNSQPMLHKVSQVMGPVLMASFLLFYGSNAWATIVPVTMLHVLNTCLRKPFLERLPPLLTTSFAVGTLCMAFMGGFHSITNTMTEVGDFFLGGKKNTKRGETSLDATELQNLSELRSGEDEDEDEDEDEVPYNVPDRV</sequence>
<evidence type="ECO:0000256" key="1">
    <source>
        <dbReference type="SAM" id="MobiDB-lite"/>
    </source>
</evidence>
<comment type="caution">
    <text evidence="3">The sequence shown here is derived from an EMBL/GenBank/DDBJ whole genome shotgun (WGS) entry which is preliminary data.</text>
</comment>
<feature type="transmembrane region" description="Helical" evidence="2">
    <location>
        <begin position="20"/>
        <end position="44"/>
    </location>
</feature>
<dbReference type="AlphaFoldDB" id="A0AA90SWK9"/>
<gene>
    <name evidence="3" type="ORF">QS748_00840</name>
</gene>
<organism evidence="3 4">
    <name type="scientific">Candidatus Endonucleibacter bathymodioli</name>
    <dbReference type="NCBI Taxonomy" id="539814"/>
    <lineage>
        <taxon>Bacteria</taxon>
        <taxon>Pseudomonadati</taxon>
        <taxon>Pseudomonadota</taxon>
        <taxon>Gammaproteobacteria</taxon>
        <taxon>Oceanospirillales</taxon>
        <taxon>Endozoicomonadaceae</taxon>
        <taxon>Candidatus Endonucleibacter</taxon>
    </lineage>
</organism>
<keyword evidence="2" id="KW-0812">Transmembrane</keyword>
<feature type="transmembrane region" description="Helical" evidence="2">
    <location>
        <begin position="642"/>
        <end position="663"/>
    </location>
</feature>
<feature type="transmembrane region" description="Helical" evidence="2">
    <location>
        <begin position="600"/>
        <end position="622"/>
    </location>
</feature>
<dbReference type="EMBL" id="JASXSV010000001">
    <property type="protein sequence ID" value="MDP0587818.1"/>
    <property type="molecule type" value="Genomic_DNA"/>
</dbReference>
<keyword evidence="2" id="KW-0472">Membrane</keyword>
<feature type="compositionally biased region" description="Acidic residues" evidence="1">
    <location>
        <begin position="706"/>
        <end position="717"/>
    </location>
</feature>
<feature type="compositionally biased region" description="Polar residues" evidence="1">
    <location>
        <begin position="691"/>
        <end position="701"/>
    </location>
</feature>
<evidence type="ECO:0000256" key="2">
    <source>
        <dbReference type="SAM" id="Phobius"/>
    </source>
</evidence>
<keyword evidence="4" id="KW-1185">Reference proteome</keyword>
<keyword evidence="2" id="KW-1133">Transmembrane helix</keyword>
<feature type="transmembrane region" description="Helical" evidence="2">
    <location>
        <begin position="118"/>
        <end position="141"/>
    </location>
</feature>
<dbReference type="Proteomes" id="UP001178148">
    <property type="component" value="Unassembled WGS sequence"/>
</dbReference>
<feature type="region of interest" description="Disordered" evidence="1">
    <location>
        <begin position="686"/>
        <end position="725"/>
    </location>
</feature>
<evidence type="ECO:0000313" key="3">
    <source>
        <dbReference type="EMBL" id="MDP0587818.1"/>
    </source>
</evidence>
<feature type="transmembrane region" description="Helical" evidence="2">
    <location>
        <begin position="254"/>
        <end position="272"/>
    </location>
</feature>
<proteinExistence type="predicted"/>
<accession>A0AA90SWK9</accession>
<evidence type="ECO:0000313" key="4">
    <source>
        <dbReference type="Proteomes" id="UP001178148"/>
    </source>
</evidence>
<reference evidence="3 4" key="1">
    <citation type="journal article" date="2023" name="bioRxiv">
        <title>An intranuclear bacterial parasite of deep-sea mussels expresses apoptosis inhibitors acquired from its host.</title>
        <authorList>
            <person name="Gonzalez Porras M.A."/>
            <person name="Assie A."/>
            <person name="Tietjen M."/>
            <person name="Violette M."/>
            <person name="Kleiner M."/>
            <person name="Gruber-Vodicka H."/>
            <person name="Dubilier N."/>
            <person name="Leisch N."/>
        </authorList>
    </citation>
    <scope>NUCLEOTIDE SEQUENCE [LARGE SCALE GENOMIC DNA]</scope>
    <source>
        <strain evidence="3">IAP13</strain>
    </source>
</reference>
<name>A0AA90SWK9_9GAMM</name>
<feature type="transmembrane region" description="Helical" evidence="2">
    <location>
        <begin position="298"/>
        <end position="319"/>
    </location>
</feature>
<feature type="transmembrane region" description="Helical" evidence="2">
    <location>
        <begin position="153"/>
        <end position="174"/>
    </location>
</feature>
<protein>
    <submittedName>
        <fullName evidence="3">Uncharacterized protein</fullName>
    </submittedName>
</protein>